<sequence length="335" mass="36347">MRSCAASRDVPRVIHDGRSPVKLPIRPLAFLLLLSCSTIAAQTATAPDFAGIDHWINSPPLTLASLRGKVVLVDFWAYSCINCVRAMPHVEHLYETYKDKGLVVVGVHSPEFDFEKNPADVTAAVQQLGVTYPVAMDSEHATWKAWHNQYWPAEYLIDQNGQLIGHQYGEGGYQRMESAIRMLLGQGAQSDVAAAGEYAPGEGDTPEMLLGTEAQTGLDSSESGNNGLHHFPNPGQPAPNHYALTGIWNMTDEYAGLVGSKGDIQIRFKATKLYMVASASTPITLEVTIDGKPQTPVTVQGSRLYPLFDGGTDGIHVLKLHVPAKGLQVYSFSFG</sequence>
<dbReference type="InterPro" id="IPR050553">
    <property type="entry name" value="Thioredoxin_ResA/DsbE_sf"/>
</dbReference>
<dbReference type="PANTHER" id="PTHR42852:SF13">
    <property type="entry name" value="PROTEIN DIPZ"/>
    <property type="match status" value="1"/>
</dbReference>
<evidence type="ECO:0000313" key="4">
    <source>
        <dbReference type="Proteomes" id="UP001620397"/>
    </source>
</evidence>
<dbReference type="InterPro" id="IPR013766">
    <property type="entry name" value="Thioredoxin_domain"/>
</dbReference>
<organism evidence="3 4">
    <name type="scientific">Dyella agri</name>
    <dbReference type="NCBI Taxonomy" id="1926869"/>
    <lineage>
        <taxon>Bacteria</taxon>
        <taxon>Pseudomonadati</taxon>
        <taxon>Pseudomonadota</taxon>
        <taxon>Gammaproteobacteria</taxon>
        <taxon>Lysobacterales</taxon>
        <taxon>Rhodanobacteraceae</taxon>
        <taxon>Dyella</taxon>
    </lineage>
</organism>
<gene>
    <name evidence="3" type="ORF">ISP14_06105</name>
</gene>
<dbReference type="PANTHER" id="PTHR42852">
    <property type="entry name" value="THIOL:DISULFIDE INTERCHANGE PROTEIN DSBE"/>
    <property type="match status" value="1"/>
</dbReference>
<dbReference type="SUPFAM" id="SSF52833">
    <property type="entry name" value="Thioredoxin-like"/>
    <property type="match status" value="1"/>
</dbReference>
<dbReference type="Gene3D" id="3.40.30.10">
    <property type="entry name" value="Glutaredoxin"/>
    <property type="match status" value="1"/>
</dbReference>
<dbReference type="EMBL" id="JADIKL010000003">
    <property type="protein sequence ID" value="MFK2930365.1"/>
    <property type="molecule type" value="Genomic_DNA"/>
</dbReference>
<dbReference type="Gene3D" id="2.60.120.260">
    <property type="entry name" value="Galactose-binding domain-like"/>
    <property type="match status" value="1"/>
</dbReference>
<feature type="domain" description="Thioredoxin" evidence="2">
    <location>
        <begin position="40"/>
        <end position="185"/>
    </location>
</feature>
<evidence type="ECO:0000256" key="1">
    <source>
        <dbReference type="SAM" id="SignalP"/>
    </source>
</evidence>
<keyword evidence="4" id="KW-1185">Reference proteome</keyword>
<keyword evidence="1" id="KW-0732">Signal</keyword>
<dbReference type="Pfam" id="PF17991">
    <property type="entry name" value="Thioredoxin_10"/>
    <property type="match status" value="1"/>
</dbReference>
<dbReference type="InterPro" id="IPR013740">
    <property type="entry name" value="Redoxin"/>
</dbReference>
<dbReference type="CDD" id="cd03012">
    <property type="entry name" value="TlpA_like_DipZ_like"/>
    <property type="match status" value="1"/>
</dbReference>
<name>A0ABW8KDZ9_9GAMM</name>
<dbReference type="InterPro" id="IPR041017">
    <property type="entry name" value="Thioredoxin_10"/>
</dbReference>
<accession>A0ABW8KDZ9</accession>
<dbReference type="PROSITE" id="PS51352">
    <property type="entry name" value="THIOREDOXIN_2"/>
    <property type="match status" value="1"/>
</dbReference>
<proteinExistence type="predicted"/>
<dbReference type="InterPro" id="IPR036249">
    <property type="entry name" value="Thioredoxin-like_sf"/>
</dbReference>
<dbReference type="Pfam" id="PF08534">
    <property type="entry name" value="Redoxin"/>
    <property type="match status" value="1"/>
</dbReference>
<reference evidence="3 4" key="1">
    <citation type="submission" date="2020-10" db="EMBL/GenBank/DDBJ databases">
        <title>Phylogeny of dyella-like bacteria.</title>
        <authorList>
            <person name="Fu J."/>
        </authorList>
    </citation>
    <scope>NUCLEOTIDE SEQUENCE [LARGE SCALE GENOMIC DNA]</scope>
    <source>
        <strain evidence="3 4">DKC-1</strain>
    </source>
</reference>
<protein>
    <submittedName>
        <fullName evidence="3">Thioredoxin family protein</fullName>
    </submittedName>
</protein>
<evidence type="ECO:0000259" key="2">
    <source>
        <dbReference type="PROSITE" id="PS51352"/>
    </source>
</evidence>
<dbReference type="Proteomes" id="UP001620397">
    <property type="component" value="Unassembled WGS sequence"/>
</dbReference>
<feature type="chain" id="PRO_5046638340" evidence="1">
    <location>
        <begin position="41"/>
        <end position="335"/>
    </location>
</feature>
<feature type="signal peptide" evidence="1">
    <location>
        <begin position="1"/>
        <end position="40"/>
    </location>
</feature>
<comment type="caution">
    <text evidence="3">The sequence shown here is derived from an EMBL/GenBank/DDBJ whole genome shotgun (WGS) entry which is preliminary data.</text>
</comment>
<evidence type="ECO:0000313" key="3">
    <source>
        <dbReference type="EMBL" id="MFK2930365.1"/>
    </source>
</evidence>